<reference evidence="1" key="1">
    <citation type="journal article" date="2010" name="ChemBioChem">
        <title>The biosynthesis of liposidomycin-like A-90289 antibiotics featuring a new type of sulfotransferase.</title>
        <authorList>
            <person name="Funabashi M."/>
            <person name="Baba S."/>
            <person name="Nonaka K."/>
            <person name="Hosobuchi M."/>
            <person name="Fujita Y."/>
            <person name="Shibata T."/>
            <person name="Van Lanene S.G."/>
        </authorList>
    </citation>
    <scope>NUCLEOTIDE SEQUENCE</scope>
    <source>
        <strain evidence="1">SANK 60405</strain>
    </source>
</reference>
<dbReference type="Gene3D" id="3.40.50.300">
    <property type="entry name" value="P-loop containing nucleotide triphosphate hydrolases"/>
    <property type="match status" value="1"/>
</dbReference>
<dbReference type="AlphaFoldDB" id="D4QF22"/>
<organism evidence="1">
    <name type="scientific">Streptomyces sp. SANK 60405</name>
    <dbReference type="NCBI Taxonomy" id="689687"/>
    <lineage>
        <taxon>Bacteria</taxon>
        <taxon>Bacillati</taxon>
        <taxon>Actinomycetota</taxon>
        <taxon>Actinomycetes</taxon>
        <taxon>Kitasatosporales</taxon>
        <taxon>Streptomycetaceae</taxon>
        <taxon>Streptomyces</taxon>
    </lineage>
</organism>
<proteinExistence type="predicted"/>
<gene>
    <name evidence="1" type="primary">lipI</name>
</gene>
<name>D4QF22_9ACTN</name>
<sequence>MIIVITGPWALPRMDIARTVAGRLSGAEAVDGEQLGFALMEFRSDLPDNFQEDTVWEALFTALCVHTARRRNGTCVLAPMNIHSSERLTRVRTDITLQGETVHVVGLRSSREQCERLADTFSFFEKGSADYHRVRDWQLERLDEYLKFVADPQAPVDRWIDLVPDASARWVAASITRAITPLVAAGTAT</sequence>
<evidence type="ECO:0000313" key="1">
    <source>
        <dbReference type="EMBL" id="BAJ05885.1"/>
    </source>
</evidence>
<accession>D4QF22</accession>
<dbReference type="EMBL" id="AB530986">
    <property type="protein sequence ID" value="BAJ05885.1"/>
    <property type="molecule type" value="Genomic_DNA"/>
</dbReference>
<dbReference type="InterPro" id="IPR027417">
    <property type="entry name" value="P-loop_NTPase"/>
</dbReference>
<protein>
    <submittedName>
        <fullName evidence="1">Putative TmrB-like protein</fullName>
    </submittedName>
</protein>